<comment type="caution">
    <text evidence="1">The sequence shown here is derived from an EMBL/GenBank/DDBJ whole genome shotgun (WGS) entry which is preliminary data.</text>
</comment>
<protein>
    <submittedName>
        <fullName evidence="1">Uncharacterized protein</fullName>
    </submittedName>
</protein>
<keyword evidence="2" id="KW-1185">Reference proteome</keyword>
<gene>
    <name evidence="1" type="ORF">K1F36_15500</name>
</gene>
<name>A0ABS7EUE8_9FLAO</name>
<dbReference type="Proteomes" id="UP001196136">
    <property type="component" value="Unassembled WGS sequence"/>
</dbReference>
<proteinExistence type="predicted"/>
<sequence>MILRKMKILDFHKISYILVSIDTVIVGVAELEPLTITPYKPDVYVLYSKIGHPIGHLRVKLESFTAANIPNGFKLTQMKTKKFKFY</sequence>
<reference evidence="1 2" key="1">
    <citation type="submission" date="2021-08" db="EMBL/GenBank/DDBJ databases">
        <title>Muricauda profundi sp. nov., a marine bacterium isolated from deep seawater of the Mariana Trench.</title>
        <authorList>
            <person name="Wei Y."/>
        </authorList>
    </citation>
    <scope>NUCLEOTIDE SEQUENCE [LARGE SCALE GENOMIC DNA]</scope>
    <source>
        <strain evidence="1 2">W52</strain>
    </source>
</reference>
<dbReference type="EMBL" id="JAHZSV010000026">
    <property type="protein sequence ID" value="MBW8201231.1"/>
    <property type="molecule type" value="Genomic_DNA"/>
</dbReference>
<evidence type="ECO:0000313" key="2">
    <source>
        <dbReference type="Proteomes" id="UP001196136"/>
    </source>
</evidence>
<evidence type="ECO:0000313" key="1">
    <source>
        <dbReference type="EMBL" id="MBW8201231.1"/>
    </source>
</evidence>
<accession>A0ABS7EUE8</accession>
<organism evidence="1 2">
    <name type="scientific">Flagellimonas abyssi</name>
    <dbReference type="NCBI Taxonomy" id="2864871"/>
    <lineage>
        <taxon>Bacteria</taxon>
        <taxon>Pseudomonadati</taxon>
        <taxon>Bacteroidota</taxon>
        <taxon>Flavobacteriia</taxon>
        <taxon>Flavobacteriales</taxon>
        <taxon>Flavobacteriaceae</taxon>
        <taxon>Flagellimonas</taxon>
    </lineage>
</organism>
<dbReference type="RefSeq" id="WP_220114664.1">
    <property type="nucleotide sequence ID" value="NZ_JAHZSV010000026.1"/>
</dbReference>